<evidence type="ECO:0000313" key="3">
    <source>
        <dbReference type="Proteomes" id="UP000609323"/>
    </source>
</evidence>
<keyword evidence="3" id="KW-1185">Reference proteome</keyword>
<evidence type="ECO:0000313" key="2">
    <source>
        <dbReference type="EMBL" id="GGA25724.1"/>
    </source>
</evidence>
<name>A0ABQ1FR22_9BACL</name>
<comment type="caution">
    <text evidence="2">The sequence shown here is derived from an EMBL/GenBank/DDBJ whole genome shotgun (WGS) entry which is preliminary data.</text>
</comment>
<accession>A0ABQ1FR22</accession>
<feature type="region of interest" description="Disordered" evidence="1">
    <location>
        <begin position="1"/>
        <end position="20"/>
    </location>
</feature>
<gene>
    <name evidence="2" type="ORF">GCM10010917_08360</name>
</gene>
<reference evidence="3" key="1">
    <citation type="journal article" date="2019" name="Int. J. Syst. Evol. Microbiol.">
        <title>The Global Catalogue of Microorganisms (GCM) 10K type strain sequencing project: providing services to taxonomists for standard genome sequencing and annotation.</title>
        <authorList>
            <consortium name="The Broad Institute Genomics Platform"/>
            <consortium name="The Broad Institute Genome Sequencing Center for Infectious Disease"/>
            <person name="Wu L."/>
            <person name="Ma J."/>
        </authorList>
    </citation>
    <scope>NUCLEOTIDE SEQUENCE [LARGE SCALE GENOMIC DNA]</scope>
    <source>
        <strain evidence="3">CGMCC 1.15044</strain>
    </source>
</reference>
<protein>
    <submittedName>
        <fullName evidence="2">Uncharacterized protein</fullName>
    </submittedName>
</protein>
<proteinExistence type="predicted"/>
<sequence length="45" mass="5203">MNIPRIQPISSKTHPDRHHEMKNTSISLILFKNSIQSDGIYILNN</sequence>
<evidence type="ECO:0000256" key="1">
    <source>
        <dbReference type="SAM" id="MobiDB-lite"/>
    </source>
</evidence>
<dbReference type="EMBL" id="BMHF01000001">
    <property type="protein sequence ID" value="GGA25724.1"/>
    <property type="molecule type" value="Genomic_DNA"/>
</dbReference>
<organism evidence="2 3">
    <name type="scientific">Paenibacillus physcomitrellae</name>
    <dbReference type="NCBI Taxonomy" id="1619311"/>
    <lineage>
        <taxon>Bacteria</taxon>
        <taxon>Bacillati</taxon>
        <taxon>Bacillota</taxon>
        <taxon>Bacilli</taxon>
        <taxon>Bacillales</taxon>
        <taxon>Paenibacillaceae</taxon>
        <taxon>Paenibacillus</taxon>
    </lineage>
</organism>
<dbReference type="Proteomes" id="UP000609323">
    <property type="component" value="Unassembled WGS sequence"/>
</dbReference>